<evidence type="ECO:0000313" key="2">
    <source>
        <dbReference type="EMBL" id="TFV41011.1"/>
    </source>
</evidence>
<dbReference type="OrthoDB" id="9795736at2"/>
<dbReference type="AlphaFoldDB" id="A0A4Y9LBY1"/>
<evidence type="ECO:0000313" key="3">
    <source>
        <dbReference type="Proteomes" id="UP000298225"/>
    </source>
</evidence>
<keyword evidence="1" id="KW-0812">Transmembrane</keyword>
<name>A0A4Y9LBY1_9BRAD</name>
<dbReference type="Pfam" id="PF06210">
    <property type="entry name" value="DUF1003"/>
    <property type="match status" value="1"/>
</dbReference>
<gene>
    <name evidence="2" type="ORF">E4K66_09295</name>
</gene>
<keyword evidence="1" id="KW-1133">Transmembrane helix</keyword>
<evidence type="ECO:0000256" key="1">
    <source>
        <dbReference type="SAM" id="Phobius"/>
    </source>
</evidence>
<protein>
    <submittedName>
        <fullName evidence="2">DUF1003 domain-containing protein</fullName>
    </submittedName>
</protein>
<dbReference type="PANTHER" id="PTHR41386">
    <property type="entry name" value="INTEGRAL MEMBRANE PROTEIN-RELATED"/>
    <property type="match status" value="1"/>
</dbReference>
<sequence>MSNEQSHKVHLSPEDQERLRELRAQKPARNVPKLALTPGAMLADRVAETVGSWRFIIIQSVLLGIWITLNMMAFINRWDPYPFILLNLVLSFQAAYAAPIIMMSQNRQSEIDRRHAEHDYRINVKAELEIELLHNKIDALREQEILQLLNIIQRLSAHLAPELVAAIEAEAVPGKTK</sequence>
<accession>A0A4Y9LBY1</accession>
<feature type="transmembrane region" description="Helical" evidence="1">
    <location>
        <begin position="81"/>
        <end position="104"/>
    </location>
</feature>
<proteinExistence type="predicted"/>
<comment type="caution">
    <text evidence="2">The sequence shown here is derived from an EMBL/GenBank/DDBJ whole genome shotgun (WGS) entry which is preliminary data.</text>
</comment>
<dbReference type="Proteomes" id="UP000298225">
    <property type="component" value="Unassembled WGS sequence"/>
</dbReference>
<dbReference type="RefSeq" id="WP_126254980.1">
    <property type="nucleotide sequence ID" value="NZ_SPQU01000003.1"/>
</dbReference>
<organism evidence="2 3">
    <name type="scientific">Bradyrhizobium frederickii</name>
    <dbReference type="NCBI Taxonomy" id="2560054"/>
    <lineage>
        <taxon>Bacteria</taxon>
        <taxon>Pseudomonadati</taxon>
        <taxon>Pseudomonadota</taxon>
        <taxon>Alphaproteobacteria</taxon>
        <taxon>Hyphomicrobiales</taxon>
        <taxon>Nitrobacteraceae</taxon>
        <taxon>Bradyrhizobium</taxon>
    </lineage>
</organism>
<dbReference type="InterPro" id="IPR010406">
    <property type="entry name" value="DUF1003"/>
</dbReference>
<reference evidence="2 3" key="1">
    <citation type="submission" date="2019-03" db="EMBL/GenBank/DDBJ databases">
        <title>Bradyrhizobium strains diversity isolated from Chamaecrista fasciculata.</title>
        <authorList>
            <person name="Urquiaga M.C.O."/>
            <person name="Hungria M."/>
            <person name="Delamuta J.R.M."/>
        </authorList>
    </citation>
    <scope>NUCLEOTIDE SEQUENCE [LARGE SCALE GENOMIC DNA]</scope>
    <source>
        <strain evidence="2 3">CNPSo 3424</strain>
    </source>
</reference>
<dbReference type="PANTHER" id="PTHR41386:SF1">
    <property type="entry name" value="MEMBRANE PROTEIN"/>
    <property type="match status" value="1"/>
</dbReference>
<feature type="transmembrane region" description="Helical" evidence="1">
    <location>
        <begin position="55"/>
        <end position="75"/>
    </location>
</feature>
<keyword evidence="1" id="KW-0472">Membrane</keyword>
<dbReference type="EMBL" id="SPQU01000003">
    <property type="protein sequence ID" value="TFV41011.1"/>
    <property type="molecule type" value="Genomic_DNA"/>
</dbReference>
<keyword evidence="3" id="KW-1185">Reference proteome</keyword>